<organism evidence="3 4">
    <name type="scientific">Aureimonas jatrophae</name>
    <dbReference type="NCBI Taxonomy" id="1166073"/>
    <lineage>
        <taxon>Bacteria</taxon>
        <taxon>Pseudomonadati</taxon>
        <taxon>Pseudomonadota</taxon>
        <taxon>Alphaproteobacteria</taxon>
        <taxon>Hyphomicrobiales</taxon>
        <taxon>Aurantimonadaceae</taxon>
        <taxon>Aureimonas</taxon>
    </lineage>
</organism>
<evidence type="ECO:0000256" key="1">
    <source>
        <dbReference type="SAM" id="MobiDB-lite"/>
    </source>
</evidence>
<feature type="region of interest" description="Disordered" evidence="1">
    <location>
        <begin position="104"/>
        <end position="165"/>
    </location>
</feature>
<dbReference type="OrthoDB" id="7285223at2"/>
<evidence type="ECO:0000256" key="2">
    <source>
        <dbReference type="SAM" id="SignalP"/>
    </source>
</evidence>
<feature type="compositionally biased region" description="Gly residues" evidence="1">
    <location>
        <begin position="137"/>
        <end position="149"/>
    </location>
</feature>
<evidence type="ECO:0000313" key="3">
    <source>
        <dbReference type="EMBL" id="SDO07166.1"/>
    </source>
</evidence>
<dbReference type="RefSeq" id="WP_090671874.1">
    <property type="nucleotide sequence ID" value="NZ_FNIT01000003.1"/>
</dbReference>
<feature type="chain" id="PRO_5011472871" evidence="2">
    <location>
        <begin position="28"/>
        <end position="282"/>
    </location>
</feature>
<dbReference type="InterPro" id="IPR036700">
    <property type="entry name" value="BOBF_sf"/>
</dbReference>
<protein>
    <submittedName>
        <fullName evidence="3">Uncharacterized protein</fullName>
    </submittedName>
</protein>
<dbReference type="AlphaFoldDB" id="A0A1H0GJQ1"/>
<dbReference type="EMBL" id="FNIT01000003">
    <property type="protein sequence ID" value="SDO07166.1"/>
    <property type="molecule type" value="Genomic_DNA"/>
</dbReference>
<keyword evidence="4" id="KW-1185">Reference proteome</keyword>
<reference evidence="3 4" key="1">
    <citation type="submission" date="2016-10" db="EMBL/GenBank/DDBJ databases">
        <authorList>
            <person name="de Groot N.N."/>
        </authorList>
    </citation>
    <scope>NUCLEOTIDE SEQUENCE [LARGE SCALE GENOMIC DNA]</scope>
    <source>
        <strain evidence="4">L7-484,KACC 16230,DSM 25025</strain>
    </source>
</reference>
<feature type="compositionally biased region" description="Basic and acidic residues" evidence="1">
    <location>
        <begin position="118"/>
        <end position="128"/>
    </location>
</feature>
<feature type="signal peptide" evidence="2">
    <location>
        <begin position="1"/>
        <end position="27"/>
    </location>
</feature>
<gene>
    <name evidence="3" type="ORF">SAMN05192530_103159</name>
</gene>
<name>A0A1H0GJQ1_9HYPH</name>
<dbReference type="STRING" id="1166073.SAMN05192530_103159"/>
<dbReference type="SUPFAM" id="SSF101756">
    <property type="entry name" value="Hypothetical protein YgiW"/>
    <property type="match status" value="1"/>
</dbReference>
<evidence type="ECO:0000313" key="4">
    <source>
        <dbReference type="Proteomes" id="UP000198793"/>
    </source>
</evidence>
<accession>A0A1H0GJQ1</accession>
<sequence length="282" mass="29749">MTNSLKKRLALAVLAAPLLMGTAAAVAQTPASAPAIAATPIGELRDMSAITLQGRVTEIFGNSFVIEDATGRALVDTGPQGDRQRLVAVGDTVSVKGRFDRGKLHAENLTGADGRTMQIERPRPERDGPPGPRGPGRRGGPDGPGGSGGDRAERPEGPLDWLTGSGIDETAAKTALETAGYTDVTLTDTKKHHAVFTAKDPQGAVWQLRVDDDNRIAERRPFVAPLAEDAAKAAAGRLGYTDPSDYAVRGDHIELDAKDATGRSVRIELNADGSLRKERFDS</sequence>
<proteinExistence type="predicted"/>
<keyword evidence="2" id="KW-0732">Signal</keyword>
<dbReference type="Proteomes" id="UP000198793">
    <property type="component" value="Unassembled WGS sequence"/>
</dbReference>
<dbReference type="Gene3D" id="2.40.50.200">
    <property type="entry name" value="Bacterial OB-fold"/>
    <property type="match status" value="1"/>
</dbReference>